<proteinExistence type="inferred from homology"/>
<dbReference type="PANTHER" id="PTHR18919:SF139">
    <property type="entry name" value="THIOLASE-LIKE PROTEIN TYPE 1 ADDITIONAL C-TERMINAL DOMAIN-CONTAINING PROTEIN"/>
    <property type="match status" value="1"/>
</dbReference>
<evidence type="ECO:0000259" key="4">
    <source>
        <dbReference type="Pfam" id="PF18313"/>
    </source>
</evidence>
<dbReference type="Gene3D" id="2.40.50.840">
    <property type="match status" value="1"/>
</dbReference>
<dbReference type="Proteomes" id="UP001152755">
    <property type="component" value="Unassembled WGS sequence"/>
</dbReference>
<reference evidence="5" key="1">
    <citation type="submission" date="2022-08" db="EMBL/GenBank/DDBJ databases">
        <title>Genome analysis of Corynebacteriales strain.</title>
        <authorList>
            <person name="Lee S.D."/>
        </authorList>
    </citation>
    <scope>NUCLEOTIDE SEQUENCE</scope>
    <source>
        <strain evidence="5">D3-21</strain>
    </source>
</reference>
<dbReference type="Pfam" id="PF18313">
    <property type="entry name" value="TLP1_add_C"/>
    <property type="match status" value="1"/>
</dbReference>
<dbReference type="PANTHER" id="PTHR18919">
    <property type="entry name" value="ACETYL-COA C-ACYLTRANSFERASE"/>
    <property type="match status" value="1"/>
</dbReference>
<dbReference type="InterPro" id="IPR016039">
    <property type="entry name" value="Thiolase-like"/>
</dbReference>
<keyword evidence="2" id="KW-0808">Transferase</keyword>
<evidence type="ECO:0000256" key="2">
    <source>
        <dbReference type="ARBA" id="ARBA00022679"/>
    </source>
</evidence>
<dbReference type="GO" id="GO:0016746">
    <property type="term" value="F:acyltransferase activity"/>
    <property type="evidence" value="ECO:0007669"/>
    <property type="project" value="UniProtKB-KW"/>
</dbReference>
<accession>A0A9X4RBY9</accession>
<organism evidence="5 6">
    <name type="scientific">Speluncibacter jeojiensis</name>
    <dbReference type="NCBI Taxonomy" id="2710754"/>
    <lineage>
        <taxon>Bacteria</taxon>
        <taxon>Bacillati</taxon>
        <taxon>Actinomycetota</taxon>
        <taxon>Actinomycetes</taxon>
        <taxon>Mycobacteriales</taxon>
        <taxon>Speluncibacteraceae</taxon>
        <taxon>Speluncibacter</taxon>
    </lineage>
</organism>
<comment type="similarity">
    <text evidence="1">Belongs to the thiolase-like superfamily. Thiolase family.</text>
</comment>
<name>A0A9X4RBY9_9ACTN</name>
<dbReference type="Gene3D" id="3.40.47.10">
    <property type="match status" value="1"/>
</dbReference>
<feature type="domain" description="Thiolase-like protein type 1 additional C-terminal" evidence="4">
    <location>
        <begin position="429"/>
        <end position="506"/>
    </location>
</feature>
<dbReference type="SUPFAM" id="SSF53901">
    <property type="entry name" value="Thiolase-like"/>
    <property type="match status" value="2"/>
</dbReference>
<comment type="caution">
    <text evidence="5">The sequence shown here is derived from an EMBL/GenBank/DDBJ whole genome shotgun (WGS) entry which is preliminary data.</text>
</comment>
<protein>
    <submittedName>
        <fullName evidence="5">Acetyl-CoA acetyltransferase</fullName>
    </submittedName>
</protein>
<dbReference type="AlphaFoldDB" id="A0A9X4RBY9"/>
<evidence type="ECO:0000313" key="6">
    <source>
        <dbReference type="Proteomes" id="UP001152755"/>
    </source>
</evidence>
<sequence>MTPVEQLDPRTPVLVGVGQYSERIDDADYRALSAVALAAEAASAALADTGGDVAALAAAVDTVGGIRQFEISTPVAWAPLGRSNNYPRSVAARVGADPAGAVLEVVGGQGPQHLVSDVAGQIAAGDVRVALLFGSEAISTVRYLADAPDRPDFTETIPGDLEDRGLGIEGLVTPSALGHGLTDAACQYAMLENARRARLGRSRAEYARGMGELFAPFTRVAAGNPHAAAPTERDAAELAEPSPQNRVIADPYTRYLVARDQVNQGAAVLIMSVGAARELGIGQDRWVFLHGRADLRERELLERQDLGASPASVMAARSALDAAGITVADLSTIDLYSCFPIAVSNVADGLGLGADDPRGLTVTGGLPFFGGAGNNYSMHAIAETVDRCRKEPGSFGFVGANGGILSKYSAAVYSTTPTGWPADRSAQAQAEIDGWPAVASTDRADGWATVDTYTVKYAKDDSRLAIVIGRLEATGERFYANEVEGDTEFLEWLTADEPIGRRVYARSVEGRNRVTLTEIRMNELGVGVGERC</sequence>
<dbReference type="NCBIfam" id="NF006105">
    <property type="entry name" value="PRK08257.1-4"/>
    <property type="match status" value="1"/>
</dbReference>
<gene>
    <name evidence="5" type="ORF">NVS88_00055</name>
</gene>
<evidence type="ECO:0000256" key="3">
    <source>
        <dbReference type="ARBA" id="ARBA00023315"/>
    </source>
</evidence>
<keyword evidence="6" id="KW-1185">Reference proteome</keyword>
<dbReference type="RefSeq" id="WP_277829706.1">
    <property type="nucleotide sequence ID" value="NZ_JAAIVF010000001.1"/>
</dbReference>
<evidence type="ECO:0000313" key="5">
    <source>
        <dbReference type="EMBL" id="MDG3012949.1"/>
    </source>
</evidence>
<dbReference type="EMBL" id="JANRHA010000001">
    <property type="protein sequence ID" value="MDG3012949.1"/>
    <property type="molecule type" value="Genomic_DNA"/>
</dbReference>
<evidence type="ECO:0000256" key="1">
    <source>
        <dbReference type="ARBA" id="ARBA00010982"/>
    </source>
</evidence>
<keyword evidence="3" id="KW-0012">Acyltransferase</keyword>
<dbReference type="InterPro" id="IPR040771">
    <property type="entry name" value="TLP1_add_C"/>
</dbReference>